<organism evidence="2 3">
    <name type="scientific">Daphnia magna</name>
    <dbReference type="NCBI Taxonomy" id="35525"/>
    <lineage>
        <taxon>Eukaryota</taxon>
        <taxon>Metazoa</taxon>
        <taxon>Ecdysozoa</taxon>
        <taxon>Arthropoda</taxon>
        <taxon>Crustacea</taxon>
        <taxon>Branchiopoda</taxon>
        <taxon>Diplostraca</taxon>
        <taxon>Cladocera</taxon>
        <taxon>Anomopoda</taxon>
        <taxon>Daphniidae</taxon>
        <taxon>Daphnia</taxon>
    </lineage>
</organism>
<accession>A0A162C3D1</accession>
<evidence type="ECO:0000313" key="3">
    <source>
        <dbReference type="Proteomes" id="UP000076858"/>
    </source>
</evidence>
<dbReference type="AlphaFoldDB" id="A0A162C3D1"/>
<feature type="non-terminal residue" evidence="2">
    <location>
        <position position="1"/>
    </location>
</feature>
<keyword evidence="3" id="KW-1185">Reference proteome</keyword>
<evidence type="ECO:0000256" key="1">
    <source>
        <dbReference type="SAM" id="MobiDB-lite"/>
    </source>
</evidence>
<protein>
    <submittedName>
        <fullName evidence="2">Uncharacterized protein</fullName>
    </submittedName>
</protein>
<feature type="region of interest" description="Disordered" evidence="1">
    <location>
        <begin position="28"/>
        <end position="81"/>
    </location>
</feature>
<reference evidence="2 3" key="1">
    <citation type="submission" date="2016-03" db="EMBL/GenBank/DDBJ databases">
        <title>EvidentialGene: Evidence-directed Construction of Genes on Genomes.</title>
        <authorList>
            <person name="Gilbert D.G."/>
            <person name="Choi J.-H."/>
            <person name="Mockaitis K."/>
            <person name="Colbourne J."/>
            <person name="Pfrender M."/>
        </authorList>
    </citation>
    <scope>NUCLEOTIDE SEQUENCE [LARGE SCALE GENOMIC DNA]</scope>
    <source>
        <strain evidence="2 3">Xinb3</strain>
        <tissue evidence="2">Complete organism</tissue>
    </source>
</reference>
<comment type="caution">
    <text evidence="2">The sequence shown here is derived from an EMBL/GenBank/DDBJ whole genome shotgun (WGS) entry which is preliminary data.</text>
</comment>
<name>A0A162C3D1_9CRUS</name>
<feature type="non-terminal residue" evidence="2">
    <location>
        <position position="81"/>
    </location>
</feature>
<dbReference type="EMBL" id="LRGB01009700">
    <property type="protein sequence ID" value="KZS00501.1"/>
    <property type="molecule type" value="Genomic_DNA"/>
</dbReference>
<evidence type="ECO:0000313" key="2">
    <source>
        <dbReference type="EMBL" id="KZS00501.1"/>
    </source>
</evidence>
<dbReference type="Proteomes" id="UP000076858">
    <property type="component" value="Unassembled WGS sequence"/>
</dbReference>
<feature type="compositionally biased region" description="Basic and acidic residues" evidence="1">
    <location>
        <begin position="62"/>
        <end position="81"/>
    </location>
</feature>
<sequence length="81" mass="8726">QAAGRGAVGQEELGPGRQHLVEERVLLEPEADPEAEANRQPCLEAQPVLVHQADAVAEQQDDDHHDEGAGHRPRHGGDDGR</sequence>
<proteinExistence type="predicted"/>
<gene>
    <name evidence="2" type="ORF">APZ42_003172</name>
</gene>